<dbReference type="GO" id="GO:0006260">
    <property type="term" value="P:DNA replication"/>
    <property type="evidence" value="ECO:0007669"/>
    <property type="project" value="UniProtKB-KW"/>
</dbReference>
<dbReference type="InterPro" id="IPR010512">
    <property type="entry name" value="DUF1091"/>
</dbReference>
<gene>
    <name evidence="15" type="primary">Dsec\GM15512</name>
    <name evidence="15" type="ORF">Dsec_GM15512</name>
</gene>
<dbReference type="GO" id="GO:0046982">
    <property type="term" value="F:protein heterodimerization activity"/>
    <property type="evidence" value="ECO:0007669"/>
    <property type="project" value="EnsemblMetazoa"/>
</dbReference>
<evidence type="ECO:0000256" key="5">
    <source>
        <dbReference type="ARBA" id="ARBA00022705"/>
    </source>
</evidence>
<dbReference type="Pfam" id="PF21103">
    <property type="entry name" value="PH1_SSRP1-like"/>
    <property type="match status" value="1"/>
</dbReference>
<name>B4I8T2_DROSE</name>
<dbReference type="InterPro" id="IPR048993">
    <property type="entry name" value="SSRP1-like_PH1"/>
</dbReference>
<dbReference type="Gene3D" id="2.30.29.30">
    <property type="entry name" value="Pleckstrin-homology domain (PH domain)/Phosphotyrosine-binding domain (PTB)"/>
    <property type="match status" value="2"/>
</dbReference>
<evidence type="ECO:0000256" key="6">
    <source>
        <dbReference type="ARBA" id="ARBA00022763"/>
    </source>
</evidence>
<dbReference type="InterPro" id="IPR013719">
    <property type="entry name" value="RTT106/SPT16-like_middle_dom"/>
</dbReference>
<dbReference type="CDD" id="cd13231">
    <property type="entry name" value="PH2_SSRP1-like"/>
    <property type="match status" value="1"/>
</dbReference>
<dbReference type="GO" id="GO:0035101">
    <property type="term" value="C:FACT complex"/>
    <property type="evidence" value="ECO:0007669"/>
    <property type="project" value="EnsemblMetazoa"/>
</dbReference>
<keyword evidence="6 12" id="KW-0227">DNA damage</keyword>
<feature type="region of interest" description="Disordered" evidence="13">
    <location>
        <begin position="459"/>
        <end position="539"/>
    </location>
</feature>
<proteinExistence type="inferred from homology"/>
<dbReference type="PRINTS" id="PR00887">
    <property type="entry name" value="SSRCOGNITION"/>
</dbReference>
<protein>
    <recommendedName>
        <fullName evidence="3 12">FACT complex subunit SSRP1</fullName>
    </recommendedName>
</protein>
<evidence type="ECO:0000256" key="11">
    <source>
        <dbReference type="ARBA" id="ARBA00023242"/>
    </source>
</evidence>
<evidence type="ECO:0000256" key="13">
    <source>
        <dbReference type="SAM" id="MobiDB-lite"/>
    </source>
</evidence>
<evidence type="ECO:0000256" key="1">
    <source>
        <dbReference type="ARBA" id="ARBA00004604"/>
    </source>
</evidence>
<evidence type="ECO:0000256" key="12">
    <source>
        <dbReference type="RuleBase" id="RU364013"/>
    </source>
</evidence>
<dbReference type="GO" id="GO:0031492">
    <property type="term" value="F:nucleosomal DNA binding"/>
    <property type="evidence" value="ECO:0007669"/>
    <property type="project" value="EnsemblMetazoa"/>
</dbReference>
<dbReference type="STRING" id="7238.B4I8T2"/>
<dbReference type="Pfam" id="PF17292">
    <property type="entry name" value="POB3_N"/>
    <property type="match status" value="1"/>
</dbReference>
<dbReference type="OMA" id="KNEHGIT"/>
<keyword evidence="5 12" id="KW-0235">DNA replication</keyword>
<dbReference type="SMART" id="SM01287">
    <property type="entry name" value="Rtt106"/>
    <property type="match status" value="1"/>
</dbReference>
<accession>B4I8T2</accession>
<keyword evidence="4 12" id="KW-0158">Chromosome</keyword>
<dbReference type="EMBL" id="CH480824">
    <property type="protein sequence ID" value="EDW57007.1"/>
    <property type="molecule type" value="Genomic_DNA"/>
</dbReference>
<dbReference type="Pfam" id="PF03531">
    <property type="entry name" value="SSrecog"/>
    <property type="match status" value="1"/>
</dbReference>
<dbReference type="FunFam" id="2.30.29.220:FF:000001">
    <property type="entry name" value="FACT complex subunit SSRP1"/>
    <property type="match status" value="1"/>
</dbReference>
<keyword evidence="8" id="KW-0238">DNA-binding</keyword>
<dbReference type="GO" id="GO:0006281">
    <property type="term" value="P:DNA repair"/>
    <property type="evidence" value="ECO:0007669"/>
    <property type="project" value="UniProtKB-KW"/>
</dbReference>
<feature type="domain" description="Histone chaperone RTT106/FACT complex subunit SPT16-like middle" evidence="14">
    <location>
        <begin position="338"/>
        <end position="428"/>
    </location>
</feature>
<dbReference type="GO" id="GO:0005703">
    <property type="term" value="C:polytene chromosome puff"/>
    <property type="evidence" value="ECO:0007669"/>
    <property type="project" value="EnsemblMetazoa"/>
</dbReference>
<evidence type="ECO:0000256" key="8">
    <source>
        <dbReference type="ARBA" id="ARBA00023125"/>
    </source>
</evidence>
<keyword evidence="10 12" id="KW-0234">DNA repair</keyword>
<dbReference type="GO" id="GO:0030707">
    <property type="term" value="P:follicle cell of egg chamber development"/>
    <property type="evidence" value="ECO:0007669"/>
    <property type="project" value="EnsemblMetazoa"/>
</dbReference>
<evidence type="ECO:0000313" key="15">
    <source>
        <dbReference type="EMBL" id="EDW57007.1"/>
    </source>
</evidence>
<comment type="similarity">
    <text evidence="2 12">Belongs to the SSRP1 family.</text>
</comment>
<keyword evidence="7 12" id="KW-0805">Transcription regulation</keyword>
<evidence type="ECO:0000256" key="4">
    <source>
        <dbReference type="ARBA" id="ARBA00022454"/>
    </source>
</evidence>
<organism evidence="16">
    <name type="scientific">Drosophila sechellia</name>
    <name type="common">Fruit fly</name>
    <dbReference type="NCBI Taxonomy" id="7238"/>
    <lineage>
        <taxon>Eukaryota</taxon>
        <taxon>Metazoa</taxon>
        <taxon>Ecdysozoa</taxon>
        <taxon>Arthropoda</taxon>
        <taxon>Hexapoda</taxon>
        <taxon>Insecta</taxon>
        <taxon>Pterygota</taxon>
        <taxon>Neoptera</taxon>
        <taxon>Endopterygota</taxon>
        <taxon>Diptera</taxon>
        <taxon>Brachycera</taxon>
        <taxon>Muscomorpha</taxon>
        <taxon>Ephydroidea</taxon>
        <taxon>Drosophilidae</taxon>
        <taxon>Drosophila</taxon>
        <taxon>Sophophora</taxon>
    </lineage>
</organism>
<dbReference type="PANTHER" id="PTHR45849:SF1">
    <property type="entry name" value="FACT COMPLEX SUBUNIT SSRP1"/>
    <property type="match status" value="1"/>
</dbReference>
<dbReference type="InterPro" id="IPR038167">
    <property type="entry name" value="SSRP1_sf"/>
</dbReference>
<evidence type="ECO:0000256" key="7">
    <source>
        <dbReference type="ARBA" id="ARBA00023015"/>
    </source>
</evidence>
<evidence type="ECO:0000313" key="16">
    <source>
        <dbReference type="Proteomes" id="UP000001292"/>
    </source>
</evidence>
<keyword evidence="9 12" id="KW-0804">Transcription</keyword>
<evidence type="ECO:0000259" key="14">
    <source>
        <dbReference type="SMART" id="SM01287"/>
    </source>
</evidence>
<dbReference type="PhylomeDB" id="B4I8T2"/>
<feature type="compositionally biased region" description="Acidic residues" evidence="13">
    <location>
        <begin position="486"/>
        <end position="507"/>
    </location>
</feature>
<keyword evidence="16" id="KW-1185">Reference proteome</keyword>
<dbReference type="GO" id="GO:1902275">
    <property type="term" value="P:regulation of chromatin organization"/>
    <property type="evidence" value="ECO:0007669"/>
    <property type="project" value="EnsemblMetazoa"/>
</dbReference>
<dbReference type="AlphaFoldDB" id="B4I8T2"/>
<dbReference type="FunFam" id="2.30.29.30:FF:000119">
    <property type="entry name" value="FACT complex subunit SSRP1"/>
    <property type="match status" value="1"/>
</dbReference>
<dbReference type="HOGENOM" id="CLU_017374_3_0_1"/>
<dbReference type="GO" id="GO:0005705">
    <property type="term" value="C:polytene chromosome interband"/>
    <property type="evidence" value="ECO:0007669"/>
    <property type="project" value="EnsemblMetazoa"/>
</dbReference>
<evidence type="ECO:0000256" key="3">
    <source>
        <dbReference type="ARBA" id="ARBA00016104"/>
    </source>
</evidence>
<dbReference type="InterPro" id="IPR035417">
    <property type="entry name" value="SSRP1/POB3_N"/>
</dbReference>
<dbReference type="InterPro" id="IPR024954">
    <property type="entry name" value="SSRP1_DD"/>
</dbReference>
<evidence type="ECO:0000256" key="10">
    <source>
        <dbReference type="ARBA" id="ARBA00023204"/>
    </source>
</evidence>
<dbReference type="FunFam" id="2.30.29.30:FF:000098">
    <property type="entry name" value="Fact complex subunit ssrp1"/>
    <property type="match status" value="1"/>
</dbReference>
<dbReference type="Pfam" id="PF08512">
    <property type="entry name" value="Rttp106-like_middle"/>
    <property type="match status" value="1"/>
</dbReference>
<keyword evidence="11 12" id="KW-0539">Nucleus</keyword>
<evidence type="ECO:0000256" key="2">
    <source>
        <dbReference type="ARBA" id="ARBA00010060"/>
    </source>
</evidence>
<dbReference type="SMART" id="SM00697">
    <property type="entry name" value="DM8"/>
    <property type="match status" value="1"/>
</dbReference>
<dbReference type="GO" id="GO:0070087">
    <property type="term" value="F:chromo shadow domain binding"/>
    <property type="evidence" value="ECO:0007669"/>
    <property type="project" value="EnsemblMetazoa"/>
</dbReference>
<dbReference type="GO" id="GO:0042393">
    <property type="term" value="F:histone binding"/>
    <property type="evidence" value="ECO:0007669"/>
    <property type="project" value="TreeGrafter"/>
</dbReference>
<sequence>MTDSLEYNDINAEVRGVLCSGRLKMTEQNIIFKNTKTGKVEQISAEDIDLINSQKFVGTWGLRVFTKGGVLHRFTGFRDSEHEKLGKFIKTAYSQEMVEKEMCVKGWNWGTARFMGSVLSFDKESKTIFEVPLSHVSQCVTGKNEVTLEFHQNDDAPVGLLEMRFHIPAVESAEEDPVDKFHQNVMSKASVISASGESIAIFREIQILTPRGRYDIKIFSTFFQLHGKTFDYKIPMDSVLRLFMLPHKDSRQMFFVLSLDPPIKQGQTRYHYLVLLFAPDEETTIELPFSEAELRDKYEGKLEKEISGPVYEVMGKVMKVLIGRKITGPGNFIGHSGTAAVGCSFKAAAGYLYPLERGFIYIHKPPLHIRFEEISSVNFARSGGSTRSFDFEVTLKNGTVHIFSSIEKEEYAKLFDYITQKKLHVSNMGKDKSGYKDVDFGDSDNENEPDAYLARLKAEAREKEEDDDDGDSDEESTDEDFKPNENESDVAEEYDSNVESDSDEDSDASGGGGDSDGAQEKEGEVPRRKRKKRRTQGERANRVAKFTNIECLSADENFTTISLCRLYAVKRDVVEMSLRANILRWPKGPVSMRMQLLKKASGYKPFLYNIRQSDVCEYLEKRNHPFINIILSSFGNRTNVNKCPIPPEIVLEHFRFPVKVLDMMPLPSGDYGLFTTFSFHRAELAQVKVYFTLTEYR</sequence>
<dbReference type="SMR" id="B4I8T2"/>
<dbReference type="FunFam" id="2.30.29.150:FF:000001">
    <property type="entry name" value="Fact complex subunit ssrp1"/>
    <property type="match status" value="1"/>
</dbReference>
<comment type="subcellular location">
    <subcellularLocation>
        <location evidence="1">Nucleus</location>
        <location evidence="1">Nucleolus</location>
    </subcellularLocation>
    <subcellularLocation>
        <location evidence="12">Nucleus</location>
    </subcellularLocation>
    <subcellularLocation>
        <location evidence="12">Chromosome</location>
    </subcellularLocation>
</comment>
<dbReference type="InterPro" id="IPR000969">
    <property type="entry name" value="SSRP1/POB3"/>
</dbReference>
<dbReference type="Proteomes" id="UP000001292">
    <property type="component" value="Unassembled WGS sequence"/>
</dbReference>
<comment type="function">
    <text evidence="12">Component of the FACT complex, a general chromatin factor that acts to reorganize nucleosomes. The FACT complex is involved in multiple processes that require DNA as a template such as mRNA elongation, DNA replication and DNA repair. During transcription elongation the FACT complex acts as a histone chaperone that both destabilizes and restores nucleosomal structure. It facilitates the passage of RNA polymerase II and transcription by promoting the dissociation of one histone H2A-H2B dimer from the nucleosome, then subsequently promotes the reestablishment of the nucleosome following the passage of RNA polymerase II.</text>
</comment>
<dbReference type="Pfam" id="PF06477">
    <property type="entry name" value="DUF1091"/>
    <property type="match status" value="1"/>
</dbReference>
<dbReference type="SUPFAM" id="SSF50729">
    <property type="entry name" value="PH domain-like"/>
    <property type="match status" value="1"/>
</dbReference>
<dbReference type="Gene3D" id="2.30.29.150">
    <property type="match status" value="1"/>
</dbReference>
<reference evidence="15 16" key="1">
    <citation type="journal article" date="2007" name="Nature">
        <title>Evolution of genes and genomes on the Drosophila phylogeny.</title>
        <authorList>
            <consortium name="Drosophila 12 Genomes Consortium"/>
            <person name="Clark A.G."/>
            <person name="Eisen M.B."/>
            <person name="Smith D.R."/>
            <person name="Bergman C.M."/>
            <person name="Oliver B."/>
            <person name="Markow T.A."/>
            <person name="Kaufman T.C."/>
            <person name="Kellis M."/>
            <person name="Gelbart W."/>
            <person name="Iyer V.N."/>
            <person name="Pollard D.A."/>
            <person name="Sackton T.B."/>
            <person name="Larracuente A.M."/>
            <person name="Singh N.D."/>
            <person name="Abad J.P."/>
            <person name="Abt D.N."/>
            <person name="Adryan B."/>
            <person name="Aguade M."/>
            <person name="Akashi H."/>
            <person name="Anderson W.W."/>
            <person name="Aquadro C.F."/>
            <person name="Ardell D.H."/>
            <person name="Arguello R."/>
            <person name="Artieri C.G."/>
            <person name="Barbash D.A."/>
            <person name="Barker D."/>
            <person name="Barsanti P."/>
            <person name="Batterham P."/>
            <person name="Batzoglou S."/>
            <person name="Begun D."/>
            <person name="Bhutkar A."/>
            <person name="Blanco E."/>
            <person name="Bosak S.A."/>
            <person name="Bradley R.K."/>
            <person name="Brand A.D."/>
            <person name="Brent M.R."/>
            <person name="Brooks A.N."/>
            <person name="Brown R.H."/>
            <person name="Butlin R.K."/>
            <person name="Caggese C."/>
            <person name="Calvi B.R."/>
            <person name="Bernardo de Carvalho A."/>
            <person name="Caspi A."/>
            <person name="Castrezana S."/>
            <person name="Celniker S.E."/>
            <person name="Chang J.L."/>
            <person name="Chapple C."/>
            <person name="Chatterji S."/>
            <person name="Chinwalla A."/>
            <person name="Civetta A."/>
            <person name="Clifton S.W."/>
            <person name="Comeron J.M."/>
            <person name="Costello J.C."/>
            <person name="Coyne J.A."/>
            <person name="Daub J."/>
            <person name="David R.G."/>
            <person name="Delcher A.L."/>
            <person name="Delehaunty K."/>
            <person name="Do C.B."/>
            <person name="Ebling H."/>
            <person name="Edwards K."/>
            <person name="Eickbush T."/>
            <person name="Evans J.D."/>
            <person name="Filipski A."/>
            <person name="Findeiss S."/>
            <person name="Freyhult E."/>
            <person name="Fulton L."/>
            <person name="Fulton R."/>
            <person name="Garcia A.C."/>
            <person name="Gardiner A."/>
            <person name="Garfield D.A."/>
            <person name="Garvin B.E."/>
            <person name="Gibson G."/>
            <person name="Gilbert D."/>
            <person name="Gnerre S."/>
            <person name="Godfrey J."/>
            <person name="Good R."/>
            <person name="Gotea V."/>
            <person name="Gravely B."/>
            <person name="Greenberg A.J."/>
            <person name="Griffiths-Jones S."/>
            <person name="Gross S."/>
            <person name="Guigo R."/>
            <person name="Gustafson E.A."/>
            <person name="Haerty W."/>
            <person name="Hahn M.W."/>
            <person name="Halligan D.L."/>
            <person name="Halpern A.L."/>
            <person name="Halter G.M."/>
            <person name="Han M.V."/>
            <person name="Heger A."/>
            <person name="Hillier L."/>
            <person name="Hinrichs A.S."/>
            <person name="Holmes I."/>
            <person name="Hoskins R.A."/>
            <person name="Hubisz M.J."/>
            <person name="Hultmark D."/>
            <person name="Huntley M.A."/>
            <person name="Jaffe D.B."/>
            <person name="Jagadeeshan S."/>
            <person name="Jeck W.R."/>
            <person name="Johnson J."/>
            <person name="Jones C.D."/>
            <person name="Jordan W.C."/>
            <person name="Karpen G.H."/>
            <person name="Kataoka E."/>
            <person name="Keightley P.D."/>
            <person name="Kheradpour P."/>
            <person name="Kirkness E.F."/>
            <person name="Koerich L.B."/>
            <person name="Kristiansen K."/>
            <person name="Kudrna D."/>
            <person name="Kulathinal R.J."/>
            <person name="Kumar S."/>
            <person name="Kwok R."/>
            <person name="Lander E."/>
            <person name="Langley C.H."/>
            <person name="Lapoint R."/>
            <person name="Lazzaro B.P."/>
            <person name="Lee S.J."/>
            <person name="Levesque L."/>
            <person name="Li R."/>
            <person name="Lin C.F."/>
            <person name="Lin M.F."/>
            <person name="Lindblad-Toh K."/>
            <person name="Llopart A."/>
            <person name="Long M."/>
            <person name="Low L."/>
            <person name="Lozovsky E."/>
            <person name="Lu J."/>
            <person name="Luo M."/>
            <person name="Machado C.A."/>
            <person name="Makalowski W."/>
            <person name="Marzo M."/>
            <person name="Matsuda M."/>
            <person name="Matzkin L."/>
            <person name="McAllister B."/>
            <person name="McBride C.S."/>
            <person name="McKernan B."/>
            <person name="McKernan K."/>
            <person name="Mendez-Lago M."/>
            <person name="Minx P."/>
            <person name="Mollenhauer M.U."/>
            <person name="Montooth K."/>
            <person name="Mount S.M."/>
            <person name="Mu X."/>
            <person name="Myers E."/>
            <person name="Negre B."/>
            <person name="Newfeld S."/>
            <person name="Nielsen R."/>
            <person name="Noor M.A."/>
            <person name="O'Grady P."/>
            <person name="Pachter L."/>
            <person name="Papaceit M."/>
            <person name="Parisi M.J."/>
            <person name="Parisi M."/>
            <person name="Parts L."/>
            <person name="Pedersen J.S."/>
            <person name="Pesole G."/>
            <person name="Phillippy A.M."/>
            <person name="Ponting C.P."/>
            <person name="Pop M."/>
            <person name="Porcelli D."/>
            <person name="Powell J.R."/>
            <person name="Prohaska S."/>
            <person name="Pruitt K."/>
            <person name="Puig M."/>
            <person name="Quesneville H."/>
            <person name="Ram K.R."/>
            <person name="Rand D."/>
            <person name="Rasmussen M.D."/>
            <person name="Reed L.K."/>
            <person name="Reenan R."/>
            <person name="Reily A."/>
            <person name="Remington K.A."/>
            <person name="Rieger T.T."/>
            <person name="Ritchie M.G."/>
            <person name="Robin C."/>
            <person name="Rogers Y.H."/>
            <person name="Rohde C."/>
            <person name="Rozas J."/>
            <person name="Rubenfield M.J."/>
            <person name="Ruiz A."/>
            <person name="Russo S."/>
            <person name="Salzberg S.L."/>
            <person name="Sanchez-Gracia A."/>
            <person name="Saranga D.J."/>
            <person name="Sato H."/>
            <person name="Schaeffer S.W."/>
            <person name="Schatz M.C."/>
            <person name="Schlenke T."/>
            <person name="Schwartz R."/>
            <person name="Segarra C."/>
            <person name="Singh R.S."/>
            <person name="Sirot L."/>
            <person name="Sirota M."/>
            <person name="Sisneros N.B."/>
            <person name="Smith C.D."/>
            <person name="Smith T.F."/>
            <person name="Spieth J."/>
            <person name="Stage D.E."/>
            <person name="Stark A."/>
            <person name="Stephan W."/>
            <person name="Strausberg R.L."/>
            <person name="Strempel S."/>
            <person name="Sturgill D."/>
            <person name="Sutton G."/>
            <person name="Sutton G.G."/>
            <person name="Tao W."/>
            <person name="Teichmann S."/>
            <person name="Tobari Y.N."/>
            <person name="Tomimura Y."/>
            <person name="Tsolas J.M."/>
            <person name="Valente V.L."/>
            <person name="Venter E."/>
            <person name="Venter J.C."/>
            <person name="Vicario S."/>
            <person name="Vieira F.G."/>
            <person name="Vilella A.J."/>
            <person name="Villasante A."/>
            <person name="Walenz B."/>
            <person name="Wang J."/>
            <person name="Wasserman M."/>
            <person name="Watts T."/>
            <person name="Wilson D."/>
            <person name="Wilson R.K."/>
            <person name="Wing R.A."/>
            <person name="Wolfner M.F."/>
            <person name="Wong A."/>
            <person name="Wong G.K."/>
            <person name="Wu C.I."/>
            <person name="Wu G."/>
            <person name="Yamamoto D."/>
            <person name="Yang H.P."/>
            <person name="Yang S.P."/>
            <person name="Yorke J.A."/>
            <person name="Yoshida K."/>
            <person name="Zdobnov E."/>
            <person name="Zhang P."/>
            <person name="Zhang Y."/>
            <person name="Zimin A.V."/>
            <person name="Baldwin J."/>
            <person name="Abdouelleil A."/>
            <person name="Abdulkadir J."/>
            <person name="Abebe A."/>
            <person name="Abera B."/>
            <person name="Abreu J."/>
            <person name="Acer S.C."/>
            <person name="Aftuck L."/>
            <person name="Alexander A."/>
            <person name="An P."/>
            <person name="Anderson E."/>
            <person name="Anderson S."/>
            <person name="Arachi H."/>
            <person name="Azer M."/>
            <person name="Bachantsang P."/>
            <person name="Barry A."/>
            <person name="Bayul T."/>
            <person name="Berlin A."/>
            <person name="Bessette D."/>
            <person name="Bloom T."/>
            <person name="Blye J."/>
            <person name="Boguslavskiy L."/>
            <person name="Bonnet C."/>
            <person name="Boukhgalter B."/>
            <person name="Bourzgui I."/>
            <person name="Brown A."/>
            <person name="Cahill P."/>
            <person name="Channer S."/>
            <person name="Cheshatsang Y."/>
            <person name="Chuda L."/>
            <person name="Citroen M."/>
            <person name="Collymore A."/>
            <person name="Cooke P."/>
            <person name="Costello M."/>
            <person name="D'Aco K."/>
            <person name="Daza R."/>
            <person name="De Haan G."/>
            <person name="DeGray S."/>
            <person name="DeMaso C."/>
            <person name="Dhargay N."/>
            <person name="Dooley K."/>
            <person name="Dooley E."/>
            <person name="Doricent M."/>
            <person name="Dorje P."/>
            <person name="Dorjee K."/>
            <person name="Dupes A."/>
            <person name="Elong R."/>
            <person name="Falk J."/>
            <person name="Farina A."/>
            <person name="Faro S."/>
            <person name="Ferguson D."/>
            <person name="Fisher S."/>
            <person name="Foley C.D."/>
            <person name="Franke A."/>
            <person name="Friedrich D."/>
            <person name="Gadbois L."/>
            <person name="Gearin G."/>
            <person name="Gearin C.R."/>
            <person name="Giannoukos G."/>
            <person name="Goode T."/>
            <person name="Graham J."/>
            <person name="Grandbois E."/>
            <person name="Grewal S."/>
            <person name="Gyaltsen K."/>
            <person name="Hafez N."/>
            <person name="Hagos B."/>
            <person name="Hall J."/>
            <person name="Henson C."/>
            <person name="Hollinger A."/>
            <person name="Honan T."/>
            <person name="Huard M.D."/>
            <person name="Hughes L."/>
            <person name="Hurhula B."/>
            <person name="Husby M.E."/>
            <person name="Kamat A."/>
            <person name="Kanga B."/>
            <person name="Kashin S."/>
            <person name="Khazanovich D."/>
            <person name="Kisner P."/>
            <person name="Lance K."/>
            <person name="Lara M."/>
            <person name="Lee W."/>
            <person name="Lennon N."/>
            <person name="Letendre F."/>
            <person name="LeVine R."/>
            <person name="Lipovsky A."/>
            <person name="Liu X."/>
            <person name="Liu J."/>
            <person name="Liu S."/>
            <person name="Lokyitsang T."/>
            <person name="Lokyitsang Y."/>
            <person name="Lubonja R."/>
            <person name="Lui A."/>
            <person name="MacDonald P."/>
            <person name="Magnisalis V."/>
            <person name="Maru K."/>
            <person name="Matthews C."/>
            <person name="McCusker W."/>
            <person name="McDonough S."/>
            <person name="Mehta T."/>
            <person name="Meldrim J."/>
            <person name="Meneus L."/>
            <person name="Mihai O."/>
            <person name="Mihalev A."/>
            <person name="Mihova T."/>
            <person name="Mittelman R."/>
            <person name="Mlenga V."/>
            <person name="Montmayeur A."/>
            <person name="Mulrain L."/>
            <person name="Navidi A."/>
            <person name="Naylor J."/>
            <person name="Negash T."/>
            <person name="Nguyen T."/>
            <person name="Nguyen N."/>
            <person name="Nicol R."/>
            <person name="Norbu C."/>
            <person name="Norbu N."/>
            <person name="Novod N."/>
            <person name="O'Neill B."/>
            <person name="Osman S."/>
            <person name="Markiewicz E."/>
            <person name="Oyono O.L."/>
            <person name="Patti C."/>
            <person name="Phunkhang P."/>
            <person name="Pierre F."/>
            <person name="Priest M."/>
            <person name="Raghuraman S."/>
            <person name="Rege F."/>
            <person name="Reyes R."/>
            <person name="Rise C."/>
            <person name="Rogov P."/>
            <person name="Ross K."/>
            <person name="Ryan E."/>
            <person name="Settipalli S."/>
            <person name="Shea T."/>
            <person name="Sherpa N."/>
            <person name="Shi L."/>
            <person name="Shih D."/>
            <person name="Sparrow T."/>
            <person name="Spaulding J."/>
            <person name="Stalker J."/>
            <person name="Stange-Thomann N."/>
            <person name="Stavropoulos S."/>
            <person name="Stone C."/>
            <person name="Strader C."/>
            <person name="Tesfaye S."/>
            <person name="Thomson T."/>
            <person name="Thoulutsang Y."/>
            <person name="Thoulutsang D."/>
            <person name="Topham K."/>
            <person name="Topping I."/>
            <person name="Tsamla T."/>
            <person name="Vassiliev H."/>
            <person name="Vo A."/>
            <person name="Wangchuk T."/>
            <person name="Wangdi T."/>
            <person name="Weiand M."/>
            <person name="Wilkinson J."/>
            <person name="Wilson A."/>
            <person name="Yadav S."/>
            <person name="Young G."/>
            <person name="Yu Q."/>
            <person name="Zembek L."/>
            <person name="Zhong D."/>
            <person name="Zimmer A."/>
            <person name="Zwirko Z."/>
            <person name="Jaffe D.B."/>
            <person name="Alvarez P."/>
            <person name="Brockman W."/>
            <person name="Butler J."/>
            <person name="Chin C."/>
            <person name="Gnerre S."/>
            <person name="Grabherr M."/>
            <person name="Kleber M."/>
            <person name="Mauceli E."/>
            <person name="MacCallum I."/>
        </authorList>
    </citation>
    <scope>NUCLEOTIDE SEQUENCE [LARGE SCALE GENOMIC DNA]</scope>
    <source>
        <strain evidence="16">Rob3c / Tucson 14021-0248.25</strain>
    </source>
</reference>
<dbReference type="GO" id="GO:0005829">
    <property type="term" value="C:cytosol"/>
    <property type="evidence" value="ECO:0007669"/>
    <property type="project" value="EnsemblMetazoa"/>
</dbReference>
<dbReference type="InterPro" id="IPR011993">
    <property type="entry name" value="PH-like_dom_sf"/>
</dbReference>
<dbReference type="InterPro" id="IPR050454">
    <property type="entry name" value="RTT106/SSRP1_HistChap/FACT"/>
</dbReference>
<dbReference type="CDD" id="cd13230">
    <property type="entry name" value="PH1_SSRP1-like"/>
    <property type="match status" value="1"/>
</dbReference>
<feature type="compositionally biased region" description="Acidic residues" evidence="13">
    <location>
        <begin position="464"/>
        <end position="478"/>
    </location>
</feature>
<dbReference type="Gene3D" id="2.30.29.220">
    <property type="entry name" value="Structure-specific recognition protein (SSRP1)"/>
    <property type="match status" value="1"/>
</dbReference>
<dbReference type="GO" id="GO:0030838">
    <property type="term" value="P:positive regulation of actin filament polymerization"/>
    <property type="evidence" value="ECO:0007669"/>
    <property type="project" value="EnsemblMetazoa"/>
</dbReference>
<dbReference type="GO" id="GO:0005730">
    <property type="term" value="C:nucleolus"/>
    <property type="evidence" value="ECO:0007669"/>
    <property type="project" value="UniProtKB-SubCell"/>
</dbReference>
<evidence type="ECO:0000256" key="9">
    <source>
        <dbReference type="ARBA" id="ARBA00023163"/>
    </source>
</evidence>
<dbReference type="PANTHER" id="PTHR45849">
    <property type="entry name" value="FACT COMPLEX SUBUNIT SSRP1"/>
    <property type="match status" value="1"/>
</dbReference>